<reference evidence="1 2" key="1">
    <citation type="submission" date="2016-11" db="EMBL/GenBank/DDBJ databases">
        <authorList>
            <person name="Jaros S."/>
            <person name="Januszkiewicz K."/>
            <person name="Wedrychowicz H."/>
        </authorList>
    </citation>
    <scope>NUCLEOTIDE SEQUENCE [LARGE SCALE GENOMIC DNA]</scope>
    <source>
        <strain evidence="1 2">DSM 21758</strain>
    </source>
</reference>
<dbReference type="OrthoDB" id="1397020at2"/>
<protein>
    <submittedName>
        <fullName evidence="1">CRISPR-associated protein Csh1</fullName>
    </submittedName>
</protein>
<dbReference type="STRING" id="1121302.SAMN02745163_04481"/>
<name>A0A1M6VDK7_9CLOT</name>
<proteinExistence type="predicted"/>
<dbReference type="AlphaFoldDB" id="A0A1M6VDK7"/>
<gene>
    <name evidence="1" type="ORF">SAMN02745163_04481</name>
</gene>
<dbReference type="RefSeq" id="WP_084109129.1">
    <property type="nucleotide sequence ID" value="NZ_FQZB01000028.1"/>
</dbReference>
<sequence>MLKDCLETFKKIYKEKGEAYIIDSYVLSEGSYILVNKDGQVKEVYEVDKKNVDRVDVRYGYFAVRDYLSKLIDMNKPIDGKKVIHSNNYLTFFIKKENVNSKKLTEEIIDKYYSILLEPRNKYEKEKKLMYEKIEVVHGKVNEENLLNIKQWIKDNIFNLEGKYKEGKNYLKIFFEASEEEYKKESEKYIFPNIYNSTDYNEDIKDKVYGLPNDNMGLNSKKPYLENKSRKNKIPYLIDSDEVLIQKKFFDYLMNQVSEGKSNIYIEENKIHCKKNGEKIDSIFNGYFLRVKKGKEVEIHDFDIITNMDETLKNFKYKKLIKIDYEKVKQEPLNSNISTMKELEAVINSVFFSKFLSTNYFTEPKDIKLNDSKLKETLIINRNAYFNWFYKGNKASVKSSFDRMSLDLIKNSICLGTYVKPREQFNLRCAIINYFGGDTGMGDILKGLTSKLREKINSTNTLSIECDEEYYFAVGQLVSYYISRNKSEKKMHSLLNPILNCKSDERLKVELLKLFKKYNYDIKKESKRFNNLQAMVSGYVPQGKVKEDILIAGYLNSSLIYEKGEE</sequence>
<accession>A0A1M6VDK7</accession>
<dbReference type="NCBIfam" id="TIGR02591">
    <property type="entry name" value="cas_Csh1"/>
    <property type="match status" value="1"/>
</dbReference>
<evidence type="ECO:0000313" key="2">
    <source>
        <dbReference type="Proteomes" id="UP000184310"/>
    </source>
</evidence>
<dbReference type="EMBL" id="FQZB01000028">
    <property type="protein sequence ID" value="SHK79550.1"/>
    <property type="molecule type" value="Genomic_DNA"/>
</dbReference>
<organism evidence="1 2">
    <name type="scientific">Clostridium cavendishii DSM 21758</name>
    <dbReference type="NCBI Taxonomy" id="1121302"/>
    <lineage>
        <taxon>Bacteria</taxon>
        <taxon>Bacillati</taxon>
        <taxon>Bacillota</taxon>
        <taxon>Clostridia</taxon>
        <taxon>Eubacteriales</taxon>
        <taxon>Clostridiaceae</taxon>
        <taxon>Clostridium</taxon>
    </lineage>
</organism>
<keyword evidence="2" id="KW-1185">Reference proteome</keyword>
<dbReference type="InterPro" id="IPR013420">
    <property type="entry name" value="CRISPR-assoc_prot_Cas8b/Csh1_C"/>
</dbReference>
<dbReference type="Proteomes" id="UP000184310">
    <property type="component" value="Unassembled WGS sequence"/>
</dbReference>
<evidence type="ECO:0000313" key="1">
    <source>
        <dbReference type="EMBL" id="SHK79550.1"/>
    </source>
</evidence>